<dbReference type="EMBL" id="CAJNOW010017655">
    <property type="protein sequence ID" value="CAF1659272.1"/>
    <property type="molecule type" value="Genomic_DNA"/>
</dbReference>
<evidence type="ECO:0000256" key="2">
    <source>
        <dbReference type="SAM" id="Phobius"/>
    </source>
</evidence>
<evidence type="ECO:0000256" key="1">
    <source>
        <dbReference type="SAM" id="MobiDB-lite"/>
    </source>
</evidence>
<reference evidence="3" key="1">
    <citation type="submission" date="2021-02" db="EMBL/GenBank/DDBJ databases">
        <authorList>
            <person name="Nowell W R."/>
        </authorList>
    </citation>
    <scope>NUCLEOTIDE SEQUENCE</scope>
</reference>
<feature type="transmembrane region" description="Helical" evidence="2">
    <location>
        <begin position="7"/>
        <end position="29"/>
    </location>
</feature>
<feature type="compositionally biased region" description="Acidic residues" evidence="1">
    <location>
        <begin position="174"/>
        <end position="183"/>
    </location>
</feature>
<gene>
    <name evidence="3" type="ORF">KQP761_LOCUS31673</name>
</gene>
<keyword evidence="2" id="KW-1133">Transmembrane helix</keyword>
<dbReference type="AlphaFoldDB" id="A0A816FBF6"/>
<keyword evidence="2" id="KW-0812">Transmembrane</keyword>
<dbReference type="Proteomes" id="UP000663834">
    <property type="component" value="Unassembled WGS sequence"/>
</dbReference>
<accession>A0A816FBF6</accession>
<dbReference type="OrthoDB" id="5792673at2759"/>
<organism evidence="3 4">
    <name type="scientific">Rotaria magnacalcarata</name>
    <dbReference type="NCBI Taxonomy" id="392030"/>
    <lineage>
        <taxon>Eukaryota</taxon>
        <taxon>Metazoa</taxon>
        <taxon>Spiralia</taxon>
        <taxon>Gnathifera</taxon>
        <taxon>Rotifera</taxon>
        <taxon>Eurotatoria</taxon>
        <taxon>Bdelloidea</taxon>
        <taxon>Philodinida</taxon>
        <taxon>Philodinidae</taxon>
        <taxon>Rotaria</taxon>
    </lineage>
</organism>
<dbReference type="Gene3D" id="2.170.270.10">
    <property type="entry name" value="SET domain"/>
    <property type="match status" value="1"/>
</dbReference>
<dbReference type="InterPro" id="IPR046341">
    <property type="entry name" value="SET_dom_sf"/>
</dbReference>
<sequence length="221" mass="25968">MVIELSSLIYVILVLVNSIIGFLACYSIGNTNRINTETNKTMVNMKKLNGNKVNIYFYIQNNCSQLLKLYPEFEDFPKLELCKSQENSIILGKVAILLSVVYDSFLPYALYGPLSKDYDLYTSLNVLHEKFVYQYMEELLRSDREHERVQFMYDKHKTSLDLTKQVDKELINEDKEEDNDDNEPYATDGDSSSNLQQFFNDYYESNMFIQKVFIESHDLHF</sequence>
<evidence type="ECO:0000313" key="4">
    <source>
        <dbReference type="Proteomes" id="UP000663834"/>
    </source>
</evidence>
<feature type="region of interest" description="Disordered" evidence="1">
    <location>
        <begin position="172"/>
        <end position="193"/>
    </location>
</feature>
<keyword evidence="2" id="KW-0472">Membrane</keyword>
<name>A0A816FBF6_9BILA</name>
<protein>
    <submittedName>
        <fullName evidence="3">Uncharacterized protein</fullName>
    </submittedName>
</protein>
<comment type="caution">
    <text evidence="3">The sequence shown here is derived from an EMBL/GenBank/DDBJ whole genome shotgun (WGS) entry which is preliminary data.</text>
</comment>
<evidence type="ECO:0000313" key="3">
    <source>
        <dbReference type="EMBL" id="CAF1659272.1"/>
    </source>
</evidence>
<proteinExistence type="predicted"/>